<reference evidence="2" key="1">
    <citation type="journal article" date="2023" name="G3 (Bethesda)">
        <title>Genome assembly and association tests identify interacting loci associated with vigor, precocity, and sex in interspecific pistachio rootstocks.</title>
        <authorList>
            <person name="Palmer W."/>
            <person name="Jacygrad E."/>
            <person name="Sagayaradj S."/>
            <person name="Cavanaugh K."/>
            <person name="Han R."/>
            <person name="Bertier L."/>
            <person name="Beede B."/>
            <person name="Kafkas S."/>
            <person name="Golino D."/>
            <person name="Preece J."/>
            <person name="Michelmore R."/>
        </authorList>
    </citation>
    <scope>NUCLEOTIDE SEQUENCE [LARGE SCALE GENOMIC DNA]</scope>
</reference>
<keyword evidence="2" id="KW-1185">Reference proteome</keyword>
<gene>
    <name evidence="1" type="ORF">Patl1_04096</name>
</gene>
<sequence>MTFIPKEAIEVIAQSIGITNLSPDVALAVAPDEAVKCMRHARRTVLRAEDVDRALKLRNVEVLAAPLPKAPIETSVATHWLAIEGVQLAIPENAPVEAPAAVSDGKRSDYREDGLSADIKRPAKHVLSRELQFYFDKIKQLTVNRSNSILFRQSLTSLATSSAIQPLVPFFTYFIADERINQTALRFPTLKEIEVIGCPQLKRLLLDSDCAKEGGIVIEGEQQWWEGLQWEDLAIRASFEPCFKECW</sequence>
<dbReference type="EMBL" id="CM047899">
    <property type="protein sequence ID" value="KAJ0102142.1"/>
    <property type="molecule type" value="Genomic_DNA"/>
</dbReference>
<protein>
    <submittedName>
        <fullName evidence="1">Uncharacterized protein</fullName>
    </submittedName>
</protein>
<accession>A0ACC1BSN8</accession>
<name>A0ACC1BSN8_9ROSI</name>
<dbReference type="Proteomes" id="UP001164250">
    <property type="component" value="Chromosome 3"/>
</dbReference>
<proteinExistence type="predicted"/>
<comment type="caution">
    <text evidence="1">The sequence shown here is derived from an EMBL/GenBank/DDBJ whole genome shotgun (WGS) entry which is preliminary data.</text>
</comment>
<evidence type="ECO:0000313" key="1">
    <source>
        <dbReference type="EMBL" id="KAJ0102142.1"/>
    </source>
</evidence>
<evidence type="ECO:0000313" key="2">
    <source>
        <dbReference type="Proteomes" id="UP001164250"/>
    </source>
</evidence>
<organism evidence="1 2">
    <name type="scientific">Pistacia atlantica</name>
    <dbReference type="NCBI Taxonomy" id="434234"/>
    <lineage>
        <taxon>Eukaryota</taxon>
        <taxon>Viridiplantae</taxon>
        <taxon>Streptophyta</taxon>
        <taxon>Embryophyta</taxon>
        <taxon>Tracheophyta</taxon>
        <taxon>Spermatophyta</taxon>
        <taxon>Magnoliopsida</taxon>
        <taxon>eudicotyledons</taxon>
        <taxon>Gunneridae</taxon>
        <taxon>Pentapetalae</taxon>
        <taxon>rosids</taxon>
        <taxon>malvids</taxon>
        <taxon>Sapindales</taxon>
        <taxon>Anacardiaceae</taxon>
        <taxon>Pistacia</taxon>
    </lineage>
</organism>